<sequence>MSDTFFLLGASGFDIRSITADTTAGRVTFGWSPMALDDEGLHRTWQ</sequence>
<organism evidence="1 2">
    <name type="scientific">Lysobacter niastensis</name>
    <dbReference type="NCBI Taxonomy" id="380629"/>
    <lineage>
        <taxon>Bacteria</taxon>
        <taxon>Pseudomonadati</taxon>
        <taxon>Pseudomonadota</taxon>
        <taxon>Gammaproteobacteria</taxon>
        <taxon>Lysobacterales</taxon>
        <taxon>Lysobacteraceae</taxon>
        <taxon>Lysobacter</taxon>
    </lineage>
</organism>
<dbReference type="RefSeq" id="WP_194932472.1">
    <property type="nucleotide sequence ID" value="NZ_JADLZT010000012.1"/>
</dbReference>
<dbReference type="EMBL" id="JADLZT010000012">
    <property type="protein sequence ID" value="MBF6025867.1"/>
    <property type="molecule type" value="Genomic_DNA"/>
</dbReference>
<keyword evidence="2" id="KW-1185">Reference proteome</keyword>
<reference evidence="1 2" key="1">
    <citation type="submission" date="2020-11" db="EMBL/GenBank/DDBJ databases">
        <title>Draft Genome Sequence and Secondary Metabolite Biosynthetic Potential of the Lysobacter niastensis Type strain DSM 18481.</title>
        <authorList>
            <person name="Turrini P."/>
            <person name="Artuso I."/>
            <person name="Tescari M."/>
            <person name="Lugli G.A."/>
            <person name="Frangipani E."/>
            <person name="Ventura M."/>
            <person name="Visca P."/>
        </authorList>
    </citation>
    <scope>NUCLEOTIDE SEQUENCE [LARGE SCALE GENOMIC DNA]</scope>
    <source>
        <strain evidence="1 2">DSM 18481</strain>
    </source>
</reference>
<name>A0ABS0BD35_9GAMM</name>
<proteinExistence type="predicted"/>
<dbReference type="Proteomes" id="UP001429984">
    <property type="component" value="Unassembled WGS sequence"/>
</dbReference>
<accession>A0ABS0BD35</accession>
<evidence type="ECO:0000313" key="1">
    <source>
        <dbReference type="EMBL" id="MBF6025867.1"/>
    </source>
</evidence>
<comment type="caution">
    <text evidence="1">The sequence shown here is derived from an EMBL/GenBank/DDBJ whole genome shotgun (WGS) entry which is preliminary data.</text>
</comment>
<evidence type="ECO:0000313" key="2">
    <source>
        <dbReference type="Proteomes" id="UP001429984"/>
    </source>
</evidence>
<protein>
    <submittedName>
        <fullName evidence="1">Uncharacterized protein</fullName>
    </submittedName>
</protein>
<gene>
    <name evidence="1" type="ORF">IU514_17700</name>
</gene>